<evidence type="ECO:0000256" key="3">
    <source>
        <dbReference type="ARBA" id="ARBA00023002"/>
    </source>
</evidence>
<dbReference type="RefSeq" id="WP_072858679.1">
    <property type="nucleotide sequence ID" value="NZ_FQUE01000014.1"/>
</dbReference>
<dbReference type="AlphaFoldDB" id="A0A1M5EQK3"/>
<keyword evidence="3" id="KW-0560">Oxidoreductase</keyword>
<accession>A0A1M5EQK3</accession>
<dbReference type="InterPro" id="IPR036188">
    <property type="entry name" value="FAD/NAD-bd_sf"/>
</dbReference>
<dbReference type="PRINTS" id="PR00469">
    <property type="entry name" value="PNDRDTASEII"/>
</dbReference>
<evidence type="ECO:0000313" key="6">
    <source>
        <dbReference type="Proteomes" id="UP000183987"/>
    </source>
</evidence>
<dbReference type="Gene3D" id="3.50.50.60">
    <property type="entry name" value="FAD/NAD(P)-binding domain"/>
    <property type="match status" value="2"/>
</dbReference>
<dbReference type="PANTHER" id="PTHR48105">
    <property type="entry name" value="THIOREDOXIN REDUCTASE 1-RELATED-RELATED"/>
    <property type="match status" value="1"/>
</dbReference>
<sequence>MKDCVIVGGGPAGLTAALYLARFLRSVTVFDAREGRARVIPKTHNFAPFPDGISGPDLLDRMQSHAERYGAVIETCTVEAVERQDDGFCVTTDRGRETARYVIFAAGVVNHRPPLPDTVHDRGVARGLIRYCPVCDAYEVRDKRVAVLGSGTHGLAEARFIRDYSSTVTLIRPTGNRPHAADKIHVPDSPMSSMSLSESEVIVTLEDSTIAHFDTLYVALGTSACSKLAETLGATIAEDGCIVTDVQRKTSIDGLYAIGDITDGLDQIAHAMGQAAIAATAIHNDMSGKDQS</sequence>
<keyword evidence="2" id="KW-0285">Flavoprotein</keyword>
<gene>
    <name evidence="5" type="ORF">SAMN05444339_11414</name>
</gene>
<dbReference type="SUPFAM" id="SSF51905">
    <property type="entry name" value="FAD/NAD(P)-binding domain"/>
    <property type="match status" value="2"/>
</dbReference>
<dbReference type="STRING" id="366533.SAMN05444339_11414"/>
<dbReference type="InterPro" id="IPR023753">
    <property type="entry name" value="FAD/NAD-binding_dom"/>
</dbReference>
<reference evidence="6" key="1">
    <citation type="submission" date="2016-11" db="EMBL/GenBank/DDBJ databases">
        <authorList>
            <person name="Varghese N."/>
            <person name="Submissions S."/>
        </authorList>
    </citation>
    <scope>NUCLEOTIDE SEQUENCE [LARGE SCALE GENOMIC DNA]</scope>
    <source>
        <strain evidence="6">DSM 29326</strain>
    </source>
</reference>
<dbReference type="InterPro" id="IPR050097">
    <property type="entry name" value="Ferredoxin-NADP_redctase_2"/>
</dbReference>
<organism evidence="5 6">
    <name type="scientific">Loktanella atrilutea</name>
    <dbReference type="NCBI Taxonomy" id="366533"/>
    <lineage>
        <taxon>Bacteria</taxon>
        <taxon>Pseudomonadati</taxon>
        <taxon>Pseudomonadota</taxon>
        <taxon>Alphaproteobacteria</taxon>
        <taxon>Rhodobacterales</taxon>
        <taxon>Roseobacteraceae</taxon>
        <taxon>Loktanella</taxon>
    </lineage>
</organism>
<dbReference type="GO" id="GO:0016491">
    <property type="term" value="F:oxidoreductase activity"/>
    <property type="evidence" value="ECO:0007669"/>
    <property type="project" value="UniProtKB-KW"/>
</dbReference>
<evidence type="ECO:0000256" key="2">
    <source>
        <dbReference type="ARBA" id="ARBA00022630"/>
    </source>
</evidence>
<protein>
    <recommendedName>
        <fullName evidence="1">Thioredoxin reductase</fullName>
    </recommendedName>
</protein>
<dbReference type="Pfam" id="PF07992">
    <property type="entry name" value="Pyr_redox_2"/>
    <property type="match status" value="1"/>
</dbReference>
<proteinExistence type="predicted"/>
<dbReference type="PRINTS" id="PR00368">
    <property type="entry name" value="FADPNR"/>
</dbReference>
<dbReference type="Proteomes" id="UP000183987">
    <property type="component" value="Unassembled WGS sequence"/>
</dbReference>
<keyword evidence="6" id="KW-1185">Reference proteome</keyword>
<dbReference type="OrthoDB" id="9786503at2"/>
<evidence type="ECO:0000313" key="5">
    <source>
        <dbReference type="EMBL" id="SHF81302.1"/>
    </source>
</evidence>
<evidence type="ECO:0000259" key="4">
    <source>
        <dbReference type="Pfam" id="PF07992"/>
    </source>
</evidence>
<feature type="domain" description="FAD/NAD(P)-binding" evidence="4">
    <location>
        <begin position="2"/>
        <end position="275"/>
    </location>
</feature>
<dbReference type="EMBL" id="FQUE01000014">
    <property type="protein sequence ID" value="SHF81302.1"/>
    <property type="molecule type" value="Genomic_DNA"/>
</dbReference>
<evidence type="ECO:0000256" key="1">
    <source>
        <dbReference type="ARBA" id="ARBA00018719"/>
    </source>
</evidence>
<name>A0A1M5EQK3_LOKAT</name>